<evidence type="ECO:0000256" key="1">
    <source>
        <dbReference type="SAM" id="Coils"/>
    </source>
</evidence>
<sequence>MEVIPLSGAELKNNSYQLGIKMLELNALHDIKEEEDIELTQLNSNVSSICSRQMPLATSPPLTAHANTSTESIAYSTNGANDTVLIHNETFNNDNSVQLVTSNSKDELNLLPPLPDNSRNDDDISSNSNTNSNEMNMSNNIQNMKTILAENNENVNIHSNDIKNYENLQNDVAGLGLNIADLDQALHSPRNYSEQHFINSTSDSDSNDILDPESIAETSFDLSKALKIPQNFNIQQQGINSPLSGNNILNSTDILSDVNNSVNSNPYDMNTASNNLNINNNNGTLSPIITSPRLLLKKKFSNVMLNSNSGNIANSNIPDDGQSFQPIEFPITSSPADIEHSHSSSSSSHDTSTIASVIKQSRNPSRKISIGSSHSISTNNSMNIHYKNLNQDDLLYNLPIRTNGNPIENIYRTRSDSTSSSMKHMLESAPLESSSSEKRPPLLKRASSALLRKTSMIHISNSNSVQNNNNIKNDISASPSMSTASSFEPPTFEQLSDKLNYIAQTTSNTNNPNFDLQSITSSSYLSRKDDISRNPSIGSRVKRSFSRIISNGGDSVRRVVSNSNLRDESPSPIYMKNSNLSSLSTNHINSSERISSMPVRLSGSGRNASMPSNYRRIGSHGAGITRSFSATDAIKTSSTNISDSRSSSGRSKSSRTGSLKASSSNNGYESNRNNLNNNISQVPDLSKLNINALKVNVEKITKSVPVISVTDDFSSKHSNNYQIQSNIRFDEVYYGKANNEENVIERTSSPTDENGKLPEKLKELTIKEYINLLIKQQDVEDRRLQYLEESFSKSGWSSANDLELLRMKRVAINKKWADRISFYQNKLDA</sequence>
<keyword evidence="1" id="KW-0175">Coiled coil</keyword>
<feature type="compositionally biased region" description="Low complexity" evidence="2">
    <location>
        <begin position="343"/>
        <end position="356"/>
    </location>
</feature>
<evidence type="ECO:0000313" key="4">
    <source>
        <dbReference type="Proteomes" id="UP000005666"/>
    </source>
</evidence>
<dbReference type="HOGENOM" id="CLU_337764_0_0_1"/>
<dbReference type="AlphaFoldDB" id="G8BWJ7"/>
<dbReference type="RefSeq" id="XP_003686882.1">
    <property type="nucleotide sequence ID" value="XM_003686834.1"/>
</dbReference>
<feature type="region of interest" description="Disordered" evidence="2">
    <location>
        <begin position="635"/>
        <end position="676"/>
    </location>
</feature>
<feature type="region of interest" description="Disordered" evidence="2">
    <location>
        <begin position="409"/>
        <end position="440"/>
    </location>
</feature>
<keyword evidence="4" id="KW-1185">Reference proteome</keyword>
<proteinExistence type="predicted"/>
<reference evidence="3 4" key="1">
    <citation type="journal article" date="2011" name="Proc. Natl. Acad. Sci. U.S.A.">
        <title>Evolutionary erosion of yeast sex chromosomes by mating-type switching accidents.</title>
        <authorList>
            <person name="Gordon J.L."/>
            <person name="Armisen D."/>
            <person name="Proux-Wera E."/>
            <person name="Oheigeartaigh S.S."/>
            <person name="Byrne K.P."/>
            <person name="Wolfe K.H."/>
        </authorList>
    </citation>
    <scope>NUCLEOTIDE SEQUENCE [LARGE SCALE GENOMIC DNA]</scope>
    <source>
        <strain evidence="4">ATCC 24235 / CBS 4417 / NBRC 1672 / NRRL Y-8282 / UCD 70-5</strain>
    </source>
</reference>
<dbReference type="KEGG" id="tpf:TPHA_0H02450"/>
<feature type="region of interest" description="Disordered" evidence="2">
    <location>
        <begin position="332"/>
        <end position="377"/>
    </location>
</feature>
<accession>G8BWJ7</accession>
<name>G8BWJ7_TETPH</name>
<dbReference type="EMBL" id="HE612863">
    <property type="protein sequence ID" value="CCE64448.1"/>
    <property type="molecule type" value="Genomic_DNA"/>
</dbReference>
<feature type="coiled-coil region" evidence="1">
    <location>
        <begin position="148"/>
        <end position="185"/>
    </location>
</feature>
<feature type="compositionally biased region" description="Low complexity" evidence="2">
    <location>
        <begin position="636"/>
        <end position="676"/>
    </location>
</feature>
<dbReference type="eggNOG" id="ENOG502S0J5">
    <property type="taxonomic scope" value="Eukaryota"/>
</dbReference>
<evidence type="ECO:0000256" key="2">
    <source>
        <dbReference type="SAM" id="MobiDB-lite"/>
    </source>
</evidence>
<feature type="region of interest" description="Disordered" evidence="2">
    <location>
        <begin position="560"/>
        <end position="580"/>
    </location>
</feature>
<dbReference type="OrthoDB" id="4070760at2759"/>
<organism evidence="3 4">
    <name type="scientific">Tetrapisispora phaffii (strain ATCC 24235 / CBS 4417 / NBRC 1672 / NRRL Y-8282 / UCD 70-5)</name>
    <name type="common">Yeast</name>
    <name type="synonym">Fabospora phaffii</name>
    <dbReference type="NCBI Taxonomy" id="1071381"/>
    <lineage>
        <taxon>Eukaryota</taxon>
        <taxon>Fungi</taxon>
        <taxon>Dikarya</taxon>
        <taxon>Ascomycota</taxon>
        <taxon>Saccharomycotina</taxon>
        <taxon>Saccharomycetes</taxon>
        <taxon>Saccharomycetales</taxon>
        <taxon>Saccharomycetaceae</taxon>
        <taxon>Tetrapisispora</taxon>
    </lineage>
</organism>
<feature type="region of interest" description="Disordered" evidence="2">
    <location>
        <begin position="594"/>
        <end position="618"/>
    </location>
</feature>
<gene>
    <name evidence="3" type="primary">TPHA0H02450</name>
    <name evidence="3" type="ordered locus">TPHA_0H02450</name>
</gene>
<dbReference type="OMA" id="KWAERIS"/>
<feature type="compositionally biased region" description="Low complexity" evidence="2">
    <location>
        <begin position="125"/>
        <end position="137"/>
    </location>
</feature>
<evidence type="ECO:0000313" key="3">
    <source>
        <dbReference type="EMBL" id="CCE64448.1"/>
    </source>
</evidence>
<dbReference type="GeneID" id="11534218"/>
<dbReference type="Proteomes" id="UP000005666">
    <property type="component" value="Chromosome 8"/>
</dbReference>
<protein>
    <submittedName>
        <fullName evidence="3">Uncharacterized protein</fullName>
    </submittedName>
</protein>
<feature type="region of interest" description="Disordered" evidence="2">
    <location>
        <begin position="107"/>
        <end position="137"/>
    </location>
</feature>